<evidence type="ECO:0008006" key="5">
    <source>
        <dbReference type="Google" id="ProtNLM"/>
    </source>
</evidence>
<organism evidence="3 4">
    <name type="scientific">Rhodococcus sovatensis</name>
    <dbReference type="NCBI Taxonomy" id="1805840"/>
    <lineage>
        <taxon>Bacteria</taxon>
        <taxon>Bacillati</taxon>
        <taxon>Actinomycetota</taxon>
        <taxon>Actinomycetes</taxon>
        <taxon>Mycobacteriales</taxon>
        <taxon>Nocardiaceae</taxon>
        <taxon>Rhodococcus</taxon>
    </lineage>
</organism>
<feature type="transmembrane region" description="Helical" evidence="2">
    <location>
        <begin position="391"/>
        <end position="407"/>
    </location>
</feature>
<keyword evidence="2" id="KW-0472">Membrane</keyword>
<evidence type="ECO:0000256" key="2">
    <source>
        <dbReference type="SAM" id="Phobius"/>
    </source>
</evidence>
<keyword evidence="2" id="KW-1133">Transmembrane helix</keyword>
<feature type="transmembrane region" description="Helical" evidence="2">
    <location>
        <begin position="442"/>
        <end position="459"/>
    </location>
</feature>
<dbReference type="EMBL" id="CP147846">
    <property type="protein sequence ID" value="WXG67715.1"/>
    <property type="molecule type" value="Genomic_DNA"/>
</dbReference>
<feature type="transmembrane region" description="Helical" evidence="2">
    <location>
        <begin position="712"/>
        <end position="730"/>
    </location>
</feature>
<feature type="transmembrane region" description="Helical" evidence="2">
    <location>
        <begin position="413"/>
        <end position="435"/>
    </location>
</feature>
<accession>A0ABZ2PHJ1</accession>
<evidence type="ECO:0000313" key="4">
    <source>
        <dbReference type="Proteomes" id="UP001432000"/>
    </source>
</evidence>
<feature type="region of interest" description="Disordered" evidence="1">
    <location>
        <begin position="736"/>
        <end position="764"/>
    </location>
</feature>
<dbReference type="Proteomes" id="UP001432000">
    <property type="component" value="Chromosome"/>
</dbReference>
<reference evidence="3 4" key="1">
    <citation type="submission" date="2024-03" db="EMBL/GenBank/DDBJ databases">
        <title>Natural products discovery in diverse microorganisms through a two-stage MS feature dereplication strategy.</title>
        <authorList>
            <person name="Zhang R."/>
        </authorList>
    </citation>
    <scope>NUCLEOTIDE SEQUENCE [LARGE SCALE GENOMIC DNA]</scope>
    <source>
        <strain evidence="3 4">18930</strain>
    </source>
</reference>
<evidence type="ECO:0000313" key="3">
    <source>
        <dbReference type="EMBL" id="WXG67715.1"/>
    </source>
</evidence>
<protein>
    <recommendedName>
        <fullName evidence="5">Membrane protein YfhO</fullName>
    </recommendedName>
</protein>
<sequence length="764" mass="82499">MTLSRTERTHVFMLGSRRERLAWGALIAVVVVIGYGLVLAVDPRFFYIDDTESGAVPNWLQLGRIMREGQFPSLVLDQWMAGNYPVEGQGGLWNPVQMAINYISPSIDNLTLLATVVKLAFSIVLAWGVYRVALVYGARPAWAAVAAASAPFVGFTLFFENTSWVTALMGTAWIMNAWASSVSYARGRSGPIVPFAFLYLAISVGYVHAAVMAGVMIGAVAIGEYVHQRLWRPAARVAAVGIAAAACGAITFLPGLLTSSVTWRSGEEGTFNDNFLTAPWSETLTASIPSSVTSIESWTGETTASPVTYIAWFLIPALAFIAWRRVPDSLRELTAPLILLVFALVFTAGPSDIGPIRWPARILPFVAIVALILVVVLLSRYGTLDRLRPRLLAASLLTFVLVLRAGSSGPELFGRHVVSGLLIIAVGGLVVFLAYRFSTRAAAALLIATIAPVAMYQVASYDPPFDKWWLPTSQSEADAGFPQWQGATLQLGNRTLTETSADSADDPKLPWHSQVYGNSAKIMGLDYVNAYTPVGYEDFSNLLCFEHEGSTCSDAFRRLFLIEPYTGKTFADLMRLDRVVLQKNQYPLADARDAPAGWEWVTPPTADSARQTYVLERINGLIPANTGRIVATVDATAVPESSSADSEHVRVTSIDGGSVVFARLAWPGYTATLNGEPLQTKGLADIFLYVDLPPGTTDADLAIEFRPPGQKLGFVGMAGGVLLLLTLVVLDARRRRPARPAQSPPAEDTAADVTVESSSSAANR</sequence>
<feature type="transmembrane region" description="Helical" evidence="2">
    <location>
        <begin position="307"/>
        <end position="326"/>
    </location>
</feature>
<feature type="compositionally biased region" description="Polar residues" evidence="1">
    <location>
        <begin position="755"/>
        <end position="764"/>
    </location>
</feature>
<feature type="transmembrane region" description="Helical" evidence="2">
    <location>
        <begin position="333"/>
        <end position="350"/>
    </location>
</feature>
<feature type="transmembrane region" description="Helical" evidence="2">
    <location>
        <begin position="141"/>
        <end position="159"/>
    </location>
</feature>
<feature type="transmembrane region" description="Helical" evidence="2">
    <location>
        <begin position="196"/>
        <end position="222"/>
    </location>
</feature>
<feature type="transmembrane region" description="Helical" evidence="2">
    <location>
        <begin position="21"/>
        <end position="41"/>
    </location>
</feature>
<feature type="transmembrane region" description="Helical" evidence="2">
    <location>
        <begin position="234"/>
        <end position="257"/>
    </location>
</feature>
<name>A0ABZ2PHJ1_9NOCA</name>
<keyword evidence="4" id="KW-1185">Reference proteome</keyword>
<keyword evidence="2" id="KW-0812">Transmembrane</keyword>
<feature type="transmembrane region" description="Helical" evidence="2">
    <location>
        <begin position="362"/>
        <end position="379"/>
    </location>
</feature>
<gene>
    <name evidence="3" type="ORF">WDS16_21200</name>
</gene>
<evidence type="ECO:0000256" key="1">
    <source>
        <dbReference type="SAM" id="MobiDB-lite"/>
    </source>
</evidence>
<feature type="transmembrane region" description="Helical" evidence="2">
    <location>
        <begin position="110"/>
        <end position="129"/>
    </location>
</feature>
<dbReference type="RefSeq" id="WP_338887444.1">
    <property type="nucleotide sequence ID" value="NZ_CP147846.1"/>
</dbReference>
<proteinExistence type="predicted"/>